<dbReference type="RefSeq" id="WP_380804983.1">
    <property type="nucleotide sequence ID" value="NZ_JBHSFZ010000025.1"/>
</dbReference>
<dbReference type="Pfam" id="PF03461">
    <property type="entry name" value="TRCF"/>
    <property type="match status" value="1"/>
</dbReference>
<evidence type="ECO:0000256" key="5">
    <source>
        <dbReference type="ARBA" id="ARBA00022806"/>
    </source>
</evidence>
<comment type="similarity">
    <text evidence="9">In the N-terminal section; belongs to the UvrB family.</text>
</comment>
<dbReference type="Gene3D" id="2.40.10.170">
    <property type="match status" value="1"/>
</dbReference>
<keyword evidence="2 9" id="KW-0547">Nucleotide-binding</keyword>
<reference evidence="13" key="1">
    <citation type="journal article" date="2019" name="Int. J. Syst. Evol. Microbiol.">
        <title>The Global Catalogue of Microorganisms (GCM) 10K type strain sequencing project: providing services to taxonomists for standard genome sequencing and annotation.</title>
        <authorList>
            <consortium name="The Broad Institute Genomics Platform"/>
            <consortium name="The Broad Institute Genome Sequencing Center for Infectious Disease"/>
            <person name="Wu L."/>
            <person name="Ma J."/>
        </authorList>
    </citation>
    <scope>NUCLEOTIDE SEQUENCE [LARGE SCALE GENOMIC DNA]</scope>
    <source>
        <strain evidence="13">NBRC 103632</strain>
    </source>
</reference>
<dbReference type="Gene3D" id="3.90.1150.50">
    <property type="entry name" value="Transcription-repair-coupling factor, D7 domain"/>
    <property type="match status" value="1"/>
</dbReference>
<keyword evidence="3 9" id="KW-0227">DNA damage</keyword>
<dbReference type="GO" id="GO:0004386">
    <property type="term" value="F:helicase activity"/>
    <property type="evidence" value="ECO:0007669"/>
    <property type="project" value="UniProtKB-KW"/>
</dbReference>
<evidence type="ECO:0000313" key="12">
    <source>
        <dbReference type="EMBL" id="MFC4594919.1"/>
    </source>
</evidence>
<dbReference type="InterPro" id="IPR041471">
    <property type="entry name" value="UvrB_inter"/>
</dbReference>
<keyword evidence="8 9" id="KW-0234">DNA repair</keyword>
<dbReference type="SUPFAM" id="SSF141259">
    <property type="entry name" value="CarD-like"/>
    <property type="match status" value="1"/>
</dbReference>
<comment type="subcellular location">
    <subcellularLocation>
        <location evidence="9">Cytoplasm</location>
    </subcellularLocation>
</comment>
<dbReference type="InterPro" id="IPR027417">
    <property type="entry name" value="P-loop_NTPase"/>
</dbReference>
<dbReference type="Pfam" id="PF17757">
    <property type="entry name" value="UvrB_inter"/>
    <property type="match status" value="1"/>
</dbReference>
<name>A0ABV9F1E5_9SPHN</name>
<dbReference type="Gene3D" id="3.40.50.11180">
    <property type="match status" value="1"/>
</dbReference>
<keyword evidence="7 9" id="KW-0238">DNA-binding</keyword>
<dbReference type="SUPFAM" id="SSF143517">
    <property type="entry name" value="TRCF domain-like"/>
    <property type="match status" value="1"/>
</dbReference>
<dbReference type="HAMAP" id="MF_00969">
    <property type="entry name" value="TRCF"/>
    <property type="match status" value="1"/>
</dbReference>
<feature type="domain" description="Helicase C-terminal" evidence="11">
    <location>
        <begin position="700"/>
        <end position="854"/>
    </location>
</feature>
<feature type="domain" description="Helicase ATP-binding" evidence="10">
    <location>
        <begin position="519"/>
        <end position="679"/>
    </location>
</feature>
<comment type="function">
    <text evidence="9">Couples transcription and DNA repair by recognizing RNA polymerase (RNAP) stalled at DNA lesions. Mediates ATP-dependent release of RNAP and its truncated transcript from the DNA, and recruitment of nucleotide excision repair machinery to the damaged site.</text>
</comment>
<dbReference type="Gene3D" id="3.30.2060.10">
    <property type="entry name" value="Penicillin-binding protein 1b domain"/>
    <property type="match status" value="1"/>
</dbReference>
<comment type="caution">
    <text evidence="12">The sequence shown here is derived from an EMBL/GenBank/DDBJ whole genome shotgun (WGS) entry which is preliminary data.</text>
</comment>
<dbReference type="SMART" id="SM00487">
    <property type="entry name" value="DEXDc"/>
    <property type="match status" value="1"/>
</dbReference>
<proteinExistence type="inferred from homology"/>
<dbReference type="InterPro" id="IPR005118">
    <property type="entry name" value="TRCF_C"/>
</dbReference>
<dbReference type="PROSITE" id="PS51194">
    <property type="entry name" value="HELICASE_CTER"/>
    <property type="match status" value="1"/>
</dbReference>
<evidence type="ECO:0000256" key="3">
    <source>
        <dbReference type="ARBA" id="ARBA00022763"/>
    </source>
</evidence>
<dbReference type="SUPFAM" id="SSF52540">
    <property type="entry name" value="P-loop containing nucleoside triphosphate hydrolases"/>
    <property type="match status" value="2"/>
</dbReference>
<evidence type="ECO:0000256" key="7">
    <source>
        <dbReference type="ARBA" id="ARBA00023125"/>
    </source>
</evidence>
<dbReference type="InterPro" id="IPR004576">
    <property type="entry name" value="Mfd"/>
</dbReference>
<evidence type="ECO:0000259" key="10">
    <source>
        <dbReference type="PROSITE" id="PS51192"/>
    </source>
</evidence>
<evidence type="ECO:0000256" key="9">
    <source>
        <dbReference type="HAMAP-Rule" id="MF_00969"/>
    </source>
</evidence>
<evidence type="ECO:0000256" key="6">
    <source>
        <dbReference type="ARBA" id="ARBA00022840"/>
    </source>
</evidence>
<dbReference type="Gene3D" id="3.40.50.300">
    <property type="entry name" value="P-loop containing nucleotide triphosphate hydrolases"/>
    <property type="match status" value="2"/>
</dbReference>
<dbReference type="InterPro" id="IPR011545">
    <property type="entry name" value="DEAD/DEAH_box_helicase_dom"/>
</dbReference>
<dbReference type="EC" id="3.6.4.-" evidence="9"/>
<keyword evidence="4 9" id="KW-0378">Hydrolase</keyword>
<keyword evidence="5 12" id="KW-0347">Helicase</keyword>
<dbReference type="InterPro" id="IPR014001">
    <property type="entry name" value="Helicase_ATP-bd"/>
</dbReference>
<dbReference type="InterPro" id="IPR003711">
    <property type="entry name" value="CarD-like/TRCF_RID"/>
</dbReference>
<evidence type="ECO:0000259" key="11">
    <source>
        <dbReference type="PROSITE" id="PS51194"/>
    </source>
</evidence>
<keyword evidence="1 9" id="KW-0963">Cytoplasm</keyword>
<dbReference type="EMBL" id="JBHSFZ010000025">
    <property type="protein sequence ID" value="MFC4594919.1"/>
    <property type="molecule type" value="Genomic_DNA"/>
</dbReference>
<dbReference type="SMART" id="SM01058">
    <property type="entry name" value="CarD_TRCF"/>
    <property type="match status" value="1"/>
</dbReference>
<evidence type="ECO:0000256" key="8">
    <source>
        <dbReference type="ARBA" id="ARBA00023204"/>
    </source>
</evidence>
<evidence type="ECO:0000256" key="4">
    <source>
        <dbReference type="ARBA" id="ARBA00022801"/>
    </source>
</evidence>
<sequence length="1030" mass="111518">MTIAWVATRLADFMGRENLLYLADDDQQAERLAATLSALMPDSRVIFLPSSDTLPGDSAPASPANVGQRVAALHALRRAASSPVALIMSGEAAGRAYPPPDAFDVSPPTLRIGDLLTLNELAERLTQIGYFPDDRVDEPGEMAIRGEVSDIFPADAGTPVRVELVDGKVASLRAYDPISQRTIEELDCIAVGRAAEPLAERPVTILAHLQPGKISYSAKAEKRRQRFLALAAEVKGRDDRAPQEEWEEALGRWEVVALDPPTEIPRFAEQRSPLTAFARFAQPHLDSGRIFILAGGERDLRFLRSKVQAKLGKDLVELSRWQDVAALPLSSAAIMRLPVDIGFADDRHLFVAAADLLGSRALVEDIAASVLPSWTDAATQIQLGDVVIHEDHGVGIALGLEMAPGEDGAETEMIALGYGGGTRRLIRIADANRIWRYGSDPDAVALDKLDSSSWKKRSGEIEAAVAQTARGLAEMAKVRAEASAPEMVPDDAAYERFVGGFPYNETADQARAILAVRDDLASGRPMDRLVVGDVGYGKTEVALRAAAIAALSGYQTIVAAPTTVLVRQHLEGFSARFKPMGIKVASLSRLSSPAEKRAVKAGLADGSIDIVIGTGAVVGKGVSYAKLGLVVIDEEQKFGAADKKRLRGSAEVHLLALSATPIPRTLQSALVGLQQISVIATPPARRQPIRTSLGSFDDSRVRTALMREHGRRGQSFVVVPRIEDMTSLGERLARLVPDLSIAMAHGKMPAAEIDETMVDFADGKGDILLATNIIEAGLDVPRANTMIVWRADRFGLAQLHQLRGRVGRGNRRGQVLLLTDKESPIAERTMKRLRALTAFDRLGAGFEISARDLDMRGAGDLLGDAQAGHMKLIGVDLYQHMLSAAMRQARGEEDERWMPDIHAGAEGYFPEEWIPDPSIRLSLYIRLARLMEASEIDVFEEELLDRFGTLPDPAEWLLAQARLRASAKDAKIVRIDVGQAGVALTPHAHNSADWSEAGLEARNGRWLLQSPPNSQTALERAIMVLDRAIG</sequence>
<gene>
    <name evidence="9" type="primary">mfd</name>
    <name evidence="12" type="ORF">ACFO3E_12050</name>
</gene>
<dbReference type="InterPro" id="IPR037235">
    <property type="entry name" value="TRCF-like_C_D7"/>
</dbReference>
<dbReference type="Pfam" id="PF00271">
    <property type="entry name" value="Helicase_C"/>
    <property type="match status" value="1"/>
</dbReference>
<dbReference type="SMART" id="SM00982">
    <property type="entry name" value="TRCF"/>
    <property type="match status" value="1"/>
</dbReference>
<organism evidence="12 13">
    <name type="scientific">Sphingobium tyrosinilyticum</name>
    <dbReference type="NCBI Taxonomy" id="2715436"/>
    <lineage>
        <taxon>Bacteria</taxon>
        <taxon>Pseudomonadati</taxon>
        <taxon>Pseudomonadota</taxon>
        <taxon>Alphaproteobacteria</taxon>
        <taxon>Sphingomonadales</taxon>
        <taxon>Sphingomonadaceae</taxon>
        <taxon>Sphingobium</taxon>
    </lineage>
</organism>
<dbReference type="InterPro" id="IPR001650">
    <property type="entry name" value="Helicase_C-like"/>
</dbReference>
<keyword evidence="6 9" id="KW-0067">ATP-binding</keyword>
<dbReference type="Pfam" id="PF00270">
    <property type="entry name" value="DEAD"/>
    <property type="match status" value="1"/>
</dbReference>
<dbReference type="PANTHER" id="PTHR47964:SF1">
    <property type="entry name" value="ATP-DEPENDENT DNA HELICASE HOMOLOG RECG, CHLOROPLASTIC"/>
    <property type="match status" value="1"/>
</dbReference>
<evidence type="ECO:0000256" key="2">
    <source>
        <dbReference type="ARBA" id="ARBA00022741"/>
    </source>
</evidence>
<dbReference type="InterPro" id="IPR036101">
    <property type="entry name" value="CarD-like/TRCF_RID_sf"/>
</dbReference>
<evidence type="ECO:0000256" key="1">
    <source>
        <dbReference type="ARBA" id="ARBA00022490"/>
    </source>
</evidence>
<dbReference type="SMART" id="SM00490">
    <property type="entry name" value="HELICc"/>
    <property type="match status" value="1"/>
</dbReference>
<dbReference type="PROSITE" id="PS51192">
    <property type="entry name" value="HELICASE_ATP_BIND_1"/>
    <property type="match status" value="1"/>
</dbReference>
<dbReference type="InterPro" id="IPR047112">
    <property type="entry name" value="RecG/Mfd"/>
</dbReference>
<keyword evidence="13" id="KW-1185">Reference proteome</keyword>
<accession>A0ABV9F1E5</accession>
<dbReference type="PANTHER" id="PTHR47964">
    <property type="entry name" value="ATP-DEPENDENT DNA HELICASE HOMOLOG RECG, CHLOROPLASTIC"/>
    <property type="match status" value="1"/>
</dbReference>
<dbReference type="Pfam" id="PF02559">
    <property type="entry name" value="CarD_TRCF_RID"/>
    <property type="match status" value="1"/>
</dbReference>
<protein>
    <recommendedName>
        <fullName evidence="9">Transcription-repair-coupling factor</fullName>
        <shortName evidence="9">TRCF</shortName>
        <ecNumber evidence="9">3.6.4.-</ecNumber>
    </recommendedName>
</protein>
<comment type="similarity">
    <text evidence="9">In the C-terminal section; belongs to the helicase family. RecG subfamily.</text>
</comment>
<evidence type="ECO:0000313" key="13">
    <source>
        <dbReference type="Proteomes" id="UP001595957"/>
    </source>
</evidence>
<dbReference type="Proteomes" id="UP001595957">
    <property type="component" value="Unassembled WGS sequence"/>
</dbReference>